<dbReference type="Proteomes" id="UP000502681">
    <property type="component" value="Chromosome"/>
</dbReference>
<dbReference type="InterPro" id="IPR011048">
    <property type="entry name" value="Haem_d1_sf"/>
</dbReference>
<evidence type="ECO:0000256" key="2">
    <source>
        <dbReference type="SAM" id="SignalP"/>
    </source>
</evidence>
<evidence type="ECO:0000256" key="1">
    <source>
        <dbReference type="SAM" id="MobiDB-lite"/>
    </source>
</evidence>
<gene>
    <name evidence="3" type="ORF">E2566_11195</name>
</gene>
<feature type="region of interest" description="Disordered" evidence="1">
    <location>
        <begin position="394"/>
        <end position="420"/>
    </location>
</feature>
<dbReference type="SUPFAM" id="SSF51004">
    <property type="entry name" value="C-terminal (heme d1) domain of cytochrome cd1-nitrite reductase"/>
    <property type="match status" value="1"/>
</dbReference>
<dbReference type="NCBIfam" id="NF038015">
    <property type="entry name" value="AztD"/>
    <property type="match status" value="1"/>
</dbReference>
<evidence type="ECO:0000313" key="4">
    <source>
        <dbReference type="Proteomes" id="UP000502681"/>
    </source>
</evidence>
<dbReference type="InterPro" id="IPR047697">
    <property type="entry name" value="AztD-like"/>
</dbReference>
<proteinExistence type="predicted"/>
<dbReference type="InterPro" id="IPR011047">
    <property type="entry name" value="Quinoprotein_ADH-like_sf"/>
</dbReference>
<evidence type="ECO:0008006" key="5">
    <source>
        <dbReference type="Google" id="ProtNLM"/>
    </source>
</evidence>
<sequence>MKKRLLSLSISAFLLSSVGSAMAAEEDVTAWRLFVADHDKPVVNVIDALDGDKLTSFALKGPAALYRSESGATVYAVQGSAGTVSMIGSGISFHDHGDHADIDIDEPKLLKTQLTGGKPGHFVERQGKVAQWFDGERYTMVYSEAAALDGINDAKRVFVSAPHHGVAVPYDNHAVVSVPNPEDASKRPIGARVISLDSKIVGDNVACPGLHGSAGSGDTYALSCETGLLLITQKGETPEIRHLPYSSTLPKGSVSTLIGGKGMQYFIGNYGPDRIVLIDPTEAQSFRLVQLPTRRVHFAVDPVRPKFAYVFTEDGKLNQVDVLKGEITKSVRVTEPYSMDGHWNDPRPRIAVAADNIYITDPLKSKVHVLNAADLKETSAITVQGHPFNIVAVGGSGKVHEHGHSHDHEHEHGHSHDHQH</sequence>
<feature type="chain" id="PRO_5045855318" description="YncE family protein" evidence="2">
    <location>
        <begin position="24"/>
        <end position="420"/>
    </location>
</feature>
<dbReference type="Gene3D" id="2.130.10.10">
    <property type="entry name" value="YVTN repeat-like/Quinoprotein amine dehydrogenase"/>
    <property type="match status" value="1"/>
</dbReference>
<feature type="compositionally biased region" description="Basic and acidic residues" evidence="1">
    <location>
        <begin position="398"/>
        <end position="420"/>
    </location>
</feature>
<dbReference type="SUPFAM" id="SSF50998">
    <property type="entry name" value="Quinoprotein alcohol dehydrogenase-like"/>
    <property type="match status" value="1"/>
</dbReference>
<keyword evidence="2" id="KW-0732">Signal</keyword>
<name>A0ABX6L2B5_9GAMM</name>
<protein>
    <recommendedName>
        <fullName evidence="5">YncE family protein</fullName>
    </recommendedName>
</protein>
<accession>A0ABX6L2B5</accession>
<reference evidence="3 4" key="1">
    <citation type="submission" date="2019-04" db="EMBL/GenBank/DDBJ databases">
        <title>Whole Genome Sequencing of Pectobacterium punjabense SS95.</title>
        <authorList>
            <person name="Sarfraz S."/>
            <person name="Oulghazi S."/>
            <person name="Roques C."/>
            <person name="Vandecasteele C."/>
            <person name="Faure D."/>
        </authorList>
    </citation>
    <scope>NUCLEOTIDE SEQUENCE [LARGE SCALE GENOMIC DNA]</scope>
    <source>
        <strain evidence="3 4">SS95</strain>
    </source>
</reference>
<dbReference type="GeneID" id="90763512"/>
<evidence type="ECO:0000313" key="3">
    <source>
        <dbReference type="EMBL" id="QJA20455.1"/>
    </source>
</evidence>
<dbReference type="InterPro" id="IPR015943">
    <property type="entry name" value="WD40/YVTN_repeat-like_dom_sf"/>
</dbReference>
<dbReference type="EMBL" id="CP038498">
    <property type="protein sequence ID" value="QJA20455.1"/>
    <property type="molecule type" value="Genomic_DNA"/>
</dbReference>
<feature type="signal peptide" evidence="2">
    <location>
        <begin position="1"/>
        <end position="23"/>
    </location>
</feature>
<keyword evidence="4" id="KW-1185">Reference proteome</keyword>
<organism evidence="3 4">
    <name type="scientific">Pectobacterium punjabense</name>
    <dbReference type="NCBI Taxonomy" id="2108399"/>
    <lineage>
        <taxon>Bacteria</taxon>
        <taxon>Pseudomonadati</taxon>
        <taxon>Pseudomonadota</taxon>
        <taxon>Gammaproteobacteria</taxon>
        <taxon>Enterobacterales</taxon>
        <taxon>Pectobacteriaceae</taxon>
        <taxon>Pectobacterium</taxon>
    </lineage>
</organism>
<dbReference type="RefSeq" id="WP_107169554.1">
    <property type="nucleotide sequence ID" value="NZ_CP038498.1"/>
</dbReference>